<name>A0A7X4YMJ5_9BACL</name>
<dbReference type="OrthoDB" id="2664080at2"/>
<evidence type="ECO:0000313" key="2">
    <source>
        <dbReference type="Proteomes" id="UP000558113"/>
    </source>
</evidence>
<dbReference type="AlphaFoldDB" id="A0A7X4YMJ5"/>
<gene>
    <name evidence="1" type="ORF">GT003_04130</name>
</gene>
<dbReference type="Proteomes" id="UP000558113">
    <property type="component" value="Unassembled WGS sequence"/>
</dbReference>
<protein>
    <recommendedName>
        <fullName evidence="3">DUF2140 family protein</fullName>
    </recommendedName>
</protein>
<sequence>MLKKGLIGLAILLVLIVALGLAAIWYVQPSEELDLRYSPVPLEDRAVDMAKNLSTSMSLSEADVNNIAKAYIADNPQYGTNVTITGARFGFEDGRIAAHYNLKVKDRIPVGIIVYYRVMWSEPNLVAEVDEAKLRSRPLPNDYFDDIVIPLGSYLPKPIRIQAVKLSGDRLVVTVKKPTLSDLAQLLRRELGL</sequence>
<dbReference type="RefSeq" id="WP_161694747.1">
    <property type="nucleotide sequence ID" value="NZ_JAAAMU010000002.1"/>
</dbReference>
<accession>A0A7X4YMJ5</accession>
<keyword evidence="2" id="KW-1185">Reference proteome</keyword>
<proteinExistence type="predicted"/>
<comment type="caution">
    <text evidence="1">The sequence shown here is derived from an EMBL/GenBank/DDBJ whole genome shotgun (WGS) entry which is preliminary data.</text>
</comment>
<evidence type="ECO:0000313" key="1">
    <source>
        <dbReference type="EMBL" id="NBC68184.1"/>
    </source>
</evidence>
<dbReference type="EMBL" id="JAAAMU010000002">
    <property type="protein sequence ID" value="NBC68184.1"/>
    <property type="molecule type" value="Genomic_DNA"/>
</dbReference>
<organism evidence="1 2">
    <name type="scientific">Paenibacillus sacheonensis</name>
    <dbReference type="NCBI Taxonomy" id="742054"/>
    <lineage>
        <taxon>Bacteria</taxon>
        <taxon>Bacillati</taxon>
        <taxon>Bacillota</taxon>
        <taxon>Bacilli</taxon>
        <taxon>Bacillales</taxon>
        <taxon>Paenibacillaceae</taxon>
        <taxon>Paenibacillus</taxon>
    </lineage>
</organism>
<evidence type="ECO:0008006" key="3">
    <source>
        <dbReference type="Google" id="ProtNLM"/>
    </source>
</evidence>
<reference evidence="1 2" key="1">
    <citation type="submission" date="2020-01" db="EMBL/GenBank/DDBJ databases">
        <title>Paenibacillus soybeanensis sp. nov. isolated from the nodules of soybean (Glycine max(L.) Merr).</title>
        <authorList>
            <person name="Wang H."/>
        </authorList>
    </citation>
    <scope>NUCLEOTIDE SEQUENCE [LARGE SCALE GENOMIC DNA]</scope>
    <source>
        <strain evidence="1 2">DSM 23054</strain>
    </source>
</reference>